<dbReference type="GeneID" id="10360151"/>
<name>F2L446_THEU7</name>
<feature type="transmembrane region" description="Helical" evidence="1">
    <location>
        <begin position="63"/>
        <end position="81"/>
    </location>
</feature>
<reference key="2">
    <citation type="submission" date="2011-03" db="EMBL/GenBank/DDBJ databases">
        <title>Complete genome sequence of the thermoacidophilic crenarchaeon Thermoproteus uzoniensis 768-20.</title>
        <authorList>
            <person name="Mardanov A.V."/>
            <person name="Gumerov V.M."/>
            <person name="Beletsky A.V."/>
            <person name="Prokofeva M.I."/>
            <person name="Bonch-Osmolovskaya E.A."/>
            <person name="Ravin N.V."/>
            <person name="Skryabin K.G."/>
        </authorList>
    </citation>
    <scope>NUCLEOTIDE SEQUENCE</scope>
    <source>
        <strain>768-20</strain>
    </source>
</reference>
<evidence type="ECO:0000256" key="1">
    <source>
        <dbReference type="SAM" id="Phobius"/>
    </source>
</evidence>
<dbReference type="Proteomes" id="UP000008138">
    <property type="component" value="Chromosome"/>
</dbReference>
<accession>F2L446</accession>
<protein>
    <submittedName>
        <fullName evidence="2">Succinate:quinone oxidoreductase, hydrophobic anchor subunit D</fullName>
    </submittedName>
</protein>
<dbReference type="RefSeq" id="WP_013679438.1">
    <property type="nucleotide sequence ID" value="NC_015315.1"/>
</dbReference>
<reference evidence="2 3" key="1">
    <citation type="journal article" date="2011" name="J. Bacteriol.">
        <title>Complete genome sequence of the thermoacidophilic crenarchaeon Thermoproteus uzoniensis 768-20.</title>
        <authorList>
            <person name="Mardanov A.V."/>
            <person name="Gumerov V.M."/>
            <person name="Beletsky A.V."/>
            <person name="Prokofeva M.I."/>
            <person name="Bonch-Osmolovskaya E.A."/>
            <person name="Ravin N.V."/>
            <person name="Skryabin K.G."/>
        </authorList>
    </citation>
    <scope>NUCLEOTIDE SEQUENCE [LARGE SCALE GENOMIC DNA]</scope>
    <source>
        <strain evidence="2 3">768-20</strain>
    </source>
</reference>
<dbReference type="eggNOG" id="arCOG04162">
    <property type="taxonomic scope" value="Archaea"/>
</dbReference>
<dbReference type="AlphaFoldDB" id="F2L446"/>
<dbReference type="KEGG" id="tuz:TUZN_0608"/>
<keyword evidence="1" id="KW-0812">Transmembrane</keyword>
<feature type="transmembrane region" description="Helical" evidence="1">
    <location>
        <begin position="93"/>
        <end position="114"/>
    </location>
</feature>
<proteinExistence type="predicted"/>
<keyword evidence="3" id="KW-1185">Reference proteome</keyword>
<gene>
    <name evidence="2" type="ordered locus">TUZN_0608</name>
</gene>
<evidence type="ECO:0000313" key="2">
    <source>
        <dbReference type="EMBL" id="AEA12102.1"/>
    </source>
</evidence>
<dbReference type="HOGENOM" id="CLU_2152711_0_0_2"/>
<dbReference type="GO" id="GO:0016020">
    <property type="term" value="C:membrane"/>
    <property type="evidence" value="ECO:0007669"/>
    <property type="project" value="InterPro"/>
</dbReference>
<dbReference type="OrthoDB" id="28174at2157"/>
<organism evidence="2 3">
    <name type="scientific">Thermoproteus uzoniensis (strain 768-20)</name>
    <dbReference type="NCBI Taxonomy" id="999630"/>
    <lineage>
        <taxon>Archaea</taxon>
        <taxon>Thermoproteota</taxon>
        <taxon>Thermoprotei</taxon>
        <taxon>Thermoproteales</taxon>
        <taxon>Thermoproteaceae</taxon>
        <taxon>Thermoproteus</taxon>
    </lineage>
</organism>
<keyword evidence="1" id="KW-1133">Transmembrane helix</keyword>
<feature type="transmembrane region" description="Helical" evidence="1">
    <location>
        <begin position="9"/>
        <end position="33"/>
    </location>
</feature>
<dbReference type="EMBL" id="CP002590">
    <property type="protein sequence ID" value="AEA12102.1"/>
    <property type="molecule type" value="Genomic_DNA"/>
</dbReference>
<evidence type="ECO:0000313" key="3">
    <source>
        <dbReference type="Proteomes" id="UP000008138"/>
    </source>
</evidence>
<dbReference type="SUPFAM" id="SSF81343">
    <property type="entry name" value="Fumarate reductase respiratory complex transmembrane subunits"/>
    <property type="match status" value="1"/>
</dbReference>
<dbReference type="InterPro" id="IPR034804">
    <property type="entry name" value="SQR/QFR_C/D"/>
</dbReference>
<dbReference type="STRING" id="999630.TUZN_0608"/>
<keyword evidence="1" id="KW-0472">Membrane</keyword>
<sequence length="116" mass="12837">MSEGTIRLIFLLLALYVVIMIGVVFLVLLPMYVPLSEVLSSNPITVYPEGVAKVNPTLKFLEATIAAAWSTHGILGFRRFLSDLTKTERGMKFVNWLTVALVAVIVPLVIYAIMII</sequence>